<dbReference type="RefSeq" id="WP_313325165.1">
    <property type="nucleotide sequence ID" value="NZ_CP134878.1"/>
</dbReference>
<accession>A0AA96JAF3</accession>
<evidence type="ECO:0000313" key="3">
    <source>
        <dbReference type="EMBL" id="WNM20060.1"/>
    </source>
</evidence>
<evidence type="ECO:0000313" key="5">
    <source>
        <dbReference type="Proteomes" id="UP001304515"/>
    </source>
</evidence>
<evidence type="ECO:0000259" key="2">
    <source>
        <dbReference type="Pfam" id="PF06713"/>
    </source>
</evidence>
<gene>
    <name evidence="4" type="ORF">RN605_12260</name>
    <name evidence="3" type="ORF">RN608_05090</name>
</gene>
<protein>
    <submittedName>
        <fullName evidence="3">PH domain-containing protein</fullName>
    </submittedName>
</protein>
<dbReference type="KEGG" id="fcj:RN605_12260"/>
<keyword evidence="1" id="KW-1133">Transmembrane helix</keyword>
<dbReference type="EMBL" id="CP134878">
    <property type="protein sequence ID" value="WNM20060.1"/>
    <property type="molecule type" value="Genomic_DNA"/>
</dbReference>
<dbReference type="EMBL" id="CP134890">
    <property type="protein sequence ID" value="WNM21449.1"/>
    <property type="molecule type" value="Genomic_DNA"/>
</dbReference>
<evidence type="ECO:0000313" key="4">
    <source>
        <dbReference type="EMBL" id="WNM21449.1"/>
    </source>
</evidence>
<dbReference type="AlphaFoldDB" id="A0AA96F2I1"/>
<name>A0AA96F2I1_9FLAO</name>
<dbReference type="Proteomes" id="UP001304515">
    <property type="component" value="Chromosome"/>
</dbReference>
<evidence type="ECO:0000256" key="1">
    <source>
        <dbReference type="SAM" id="Phobius"/>
    </source>
</evidence>
<dbReference type="InterPro" id="IPR009589">
    <property type="entry name" value="PH_YyaB-like"/>
</dbReference>
<feature type="domain" description="Uncharacterized protein YyaB-like PH" evidence="2">
    <location>
        <begin position="52"/>
        <end position="126"/>
    </location>
</feature>
<accession>A0AA96F2I1</accession>
<organism evidence="3">
    <name type="scientific">Flavobacterium capsici</name>
    <dbReference type="NCBI Taxonomy" id="3075618"/>
    <lineage>
        <taxon>Bacteria</taxon>
        <taxon>Pseudomonadati</taxon>
        <taxon>Bacteroidota</taxon>
        <taxon>Flavobacteriia</taxon>
        <taxon>Flavobacteriales</taxon>
        <taxon>Flavobacteriaceae</taxon>
        <taxon>Flavobacterium</taxon>
    </lineage>
</organism>
<dbReference type="GO" id="GO:0030153">
    <property type="term" value="P:bacteriocin immunity"/>
    <property type="evidence" value="ECO:0007669"/>
    <property type="project" value="InterPro"/>
</dbReference>
<feature type="transmembrane region" description="Helical" evidence="1">
    <location>
        <begin position="34"/>
        <end position="56"/>
    </location>
</feature>
<keyword evidence="1" id="KW-0812">Transmembrane</keyword>
<dbReference type="Pfam" id="PF06713">
    <property type="entry name" value="bPH_4"/>
    <property type="match status" value="1"/>
</dbReference>
<reference evidence="3 5" key="1">
    <citation type="submission" date="2023-09" db="EMBL/GenBank/DDBJ databases">
        <title>Flavobacterium sp. a novel bacteria isolate from Pepper rhizosphere.</title>
        <authorList>
            <person name="Peng Y."/>
            <person name="Lee J."/>
        </authorList>
    </citation>
    <scope>NUCLEOTIDE SEQUENCE</scope>
    <source>
        <strain evidence="3">PMR2A8</strain>
        <strain evidence="4 5">PMTSA4</strain>
    </source>
</reference>
<feature type="transmembrane region" description="Helical" evidence="1">
    <location>
        <begin position="12"/>
        <end position="28"/>
    </location>
</feature>
<keyword evidence="1" id="KW-0472">Membrane</keyword>
<keyword evidence="5" id="KW-1185">Reference proteome</keyword>
<sequence>MKIYKSKIDWWLIIPFLIPIYFGIIEVLKHNKSGWLVIVATVAFVVFMYRSTYYIIENNTLTVRSMFIVYEKIEISSIKKIYKTRNPLSSPALSLNRLAIVYNKYDEIMISPEEKVDFMDEILKLNPEISVKS</sequence>
<proteinExistence type="predicted"/>